<sequence>MNDYLYRHLPCVSHSRLAGLYKELTSSDRLIEYSKKLTRQDLTMFQEAEEMVTKPFKVLLSTIYVQLSDSEDKRGFSKTGEWFVEHLLDEDEVLRRAITLLLEDGKPQKWIIRHVMGYESKDYNEGRERFNAVMEGQSAKFSNPQPN</sequence>
<name>A0A6J4JBP0_9CYAN</name>
<gene>
    <name evidence="1" type="ORF">AVDCRST_MAG92-3112</name>
</gene>
<proteinExistence type="predicted"/>
<organism evidence="1">
    <name type="scientific">uncultured Coleofasciculus sp</name>
    <dbReference type="NCBI Taxonomy" id="1267456"/>
    <lineage>
        <taxon>Bacteria</taxon>
        <taxon>Bacillati</taxon>
        <taxon>Cyanobacteriota</taxon>
        <taxon>Cyanophyceae</taxon>
        <taxon>Coleofasciculales</taxon>
        <taxon>Coleofasciculaceae</taxon>
        <taxon>Coleofasciculus</taxon>
        <taxon>environmental samples</taxon>
    </lineage>
</organism>
<dbReference type="EMBL" id="CADCTM010000513">
    <property type="protein sequence ID" value="CAA9273808.1"/>
    <property type="molecule type" value="Genomic_DNA"/>
</dbReference>
<reference evidence="1" key="1">
    <citation type="submission" date="2020-02" db="EMBL/GenBank/DDBJ databases">
        <authorList>
            <person name="Meier V. D."/>
        </authorList>
    </citation>
    <scope>NUCLEOTIDE SEQUENCE</scope>
    <source>
        <strain evidence="1">AVDCRST_MAG92</strain>
    </source>
</reference>
<accession>A0A6J4JBP0</accession>
<dbReference type="AlphaFoldDB" id="A0A6J4JBP0"/>
<protein>
    <submittedName>
        <fullName evidence="1">Ribonuclease III domain protein</fullName>
    </submittedName>
</protein>
<evidence type="ECO:0000313" key="1">
    <source>
        <dbReference type="EMBL" id="CAA9273808.1"/>
    </source>
</evidence>